<name>A0ABN8XWI0_RANTA</name>
<gene>
    <name evidence="1" type="ORF">MRATA1EN1_LOCUS1515</name>
</gene>
<proteinExistence type="predicted"/>
<organism evidence="1 2">
    <name type="scientific">Rangifer tarandus platyrhynchus</name>
    <name type="common">Svalbard reindeer</name>
    <dbReference type="NCBI Taxonomy" id="3082113"/>
    <lineage>
        <taxon>Eukaryota</taxon>
        <taxon>Metazoa</taxon>
        <taxon>Chordata</taxon>
        <taxon>Craniata</taxon>
        <taxon>Vertebrata</taxon>
        <taxon>Euteleostomi</taxon>
        <taxon>Mammalia</taxon>
        <taxon>Eutheria</taxon>
        <taxon>Laurasiatheria</taxon>
        <taxon>Artiodactyla</taxon>
        <taxon>Ruminantia</taxon>
        <taxon>Pecora</taxon>
        <taxon>Cervidae</taxon>
        <taxon>Odocoileinae</taxon>
        <taxon>Rangifer</taxon>
    </lineage>
</organism>
<evidence type="ECO:0000313" key="1">
    <source>
        <dbReference type="EMBL" id="CAI9152553.1"/>
    </source>
</evidence>
<evidence type="ECO:0000313" key="2">
    <source>
        <dbReference type="Proteomes" id="UP001176941"/>
    </source>
</evidence>
<protein>
    <submittedName>
        <fullName evidence="1">Uncharacterized protein</fullName>
    </submittedName>
</protein>
<accession>A0ABN8XWI0</accession>
<keyword evidence="2" id="KW-1185">Reference proteome</keyword>
<sequence>MARLAPCCSPALVTGARSPPTRPHVRAARLLLPRVGHCPSAQPGMVLSVCPCGAAAPYPTPVENKLPEGGACALSPGPAQAVDTGLAFSSPSQVPKSQGGTAVLCGHHEGPPAFLGWRCIGLGA</sequence>
<dbReference type="Proteomes" id="UP001176941">
    <property type="component" value="Chromosome 1"/>
</dbReference>
<dbReference type="EMBL" id="OX459937">
    <property type="protein sequence ID" value="CAI9152553.1"/>
    <property type="molecule type" value="Genomic_DNA"/>
</dbReference>
<reference evidence="1" key="1">
    <citation type="submission" date="2023-04" db="EMBL/GenBank/DDBJ databases">
        <authorList>
            <consortium name="ELIXIR-Norway"/>
        </authorList>
    </citation>
    <scope>NUCLEOTIDE SEQUENCE [LARGE SCALE GENOMIC DNA]</scope>
</reference>